<evidence type="ECO:0000313" key="2">
    <source>
        <dbReference type="Proteomes" id="UP000683000"/>
    </source>
</evidence>
<dbReference type="PROSITE" id="PS00383">
    <property type="entry name" value="TYR_PHOSPHATASE_1"/>
    <property type="match status" value="1"/>
</dbReference>
<dbReference type="Gene3D" id="2.80.10.50">
    <property type="match status" value="1"/>
</dbReference>
<protein>
    <recommendedName>
        <fullName evidence="3">Tyrosine specific protein phosphatases domain-containing protein</fullName>
    </recommendedName>
</protein>
<dbReference type="Pfam" id="PF22785">
    <property type="entry name" value="Tc-R-P"/>
    <property type="match status" value="1"/>
</dbReference>
<dbReference type="EMBL" id="JAGFBS010000061">
    <property type="protein sequence ID" value="KAG6369874.1"/>
    <property type="molecule type" value="Genomic_DNA"/>
</dbReference>
<accession>A0A8I2YDA3</accession>
<organism evidence="1 2">
    <name type="scientific">Boletus reticuloceps</name>
    <dbReference type="NCBI Taxonomy" id="495285"/>
    <lineage>
        <taxon>Eukaryota</taxon>
        <taxon>Fungi</taxon>
        <taxon>Dikarya</taxon>
        <taxon>Basidiomycota</taxon>
        <taxon>Agaricomycotina</taxon>
        <taxon>Agaricomycetes</taxon>
        <taxon>Agaricomycetidae</taxon>
        <taxon>Boletales</taxon>
        <taxon>Boletineae</taxon>
        <taxon>Boletaceae</taxon>
        <taxon>Boletoideae</taxon>
        <taxon>Boletus</taxon>
    </lineage>
</organism>
<dbReference type="InterPro" id="IPR016130">
    <property type="entry name" value="Tyr_Pase_AS"/>
</dbReference>
<keyword evidence="2" id="KW-1185">Reference proteome</keyword>
<name>A0A8I2YDA3_9AGAM</name>
<dbReference type="SUPFAM" id="SSF50370">
    <property type="entry name" value="Ricin B-like lectins"/>
    <property type="match status" value="1"/>
</dbReference>
<dbReference type="OrthoDB" id="432447at2759"/>
<dbReference type="AlphaFoldDB" id="A0A8I2YDA3"/>
<dbReference type="InterPro" id="IPR029021">
    <property type="entry name" value="Prot-tyrosine_phosphatase-like"/>
</dbReference>
<gene>
    <name evidence="1" type="ORF">JVT61DRAFT_13338</name>
</gene>
<dbReference type="InterPro" id="IPR035992">
    <property type="entry name" value="Ricin_B-like_lectins"/>
</dbReference>
<sequence>MADASGWHRFTPVTKSVPSGHKLYRASAPNYNGSDRDQNLTQAAVNFLVTQGIDSIISFNEYEYTAAEKERLAKATPEIKYLHLKLGDFKPPTLAQFAQANTFFLNNKSTLVHCGYGWGRTGTGITGLQIYTENGKNLQPLASTWIIPLANGGNNVEMREQASVLSELRSLLFPRVTGVPTGSSQQAYAIINLATGYYLTLSTDKLSVFSRSPETVETTSSIQQAYQWVVTKDSQGYYTLSNKTVSTSFALTKSQGAAANDPVTYGAQTQGNALFTITEVASGDKGRYVISPKPNATLAVAINTPKNEELEHSDQSAQMPTLLASKNESNKFGLWILLAANF</sequence>
<reference evidence="1" key="1">
    <citation type="submission" date="2021-03" db="EMBL/GenBank/DDBJ databases">
        <title>Evolutionary innovations through gain and loss of genes in the ectomycorrhizal Boletales.</title>
        <authorList>
            <person name="Wu G."/>
            <person name="Miyauchi S."/>
            <person name="Morin E."/>
            <person name="Yang Z.-L."/>
            <person name="Xu J."/>
            <person name="Martin F.M."/>
        </authorList>
    </citation>
    <scope>NUCLEOTIDE SEQUENCE</scope>
    <source>
        <strain evidence="1">BR01</strain>
    </source>
</reference>
<evidence type="ECO:0008006" key="3">
    <source>
        <dbReference type="Google" id="ProtNLM"/>
    </source>
</evidence>
<dbReference type="SUPFAM" id="SSF52799">
    <property type="entry name" value="(Phosphotyrosine protein) phosphatases II"/>
    <property type="match status" value="1"/>
</dbReference>
<dbReference type="Proteomes" id="UP000683000">
    <property type="component" value="Unassembled WGS sequence"/>
</dbReference>
<evidence type="ECO:0000313" key="1">
    <source>
        <dbReference type="EMBL" id="KAG6369874.1"/>
    </source>
</evidence>
<comment type="caution">
    <text evidence="1">The sequence shown here is derived from an EMBL/GenBank/DDBJ whole genome shotgun (WGS) entry which is preliminary data.</text>
</comment>
<dbReference type="Gene3D" id="3.90.190.10">
    <property type="entry name" value="Protein tyrosine phosphatase superfamily"/>
    <property type="match status" value="1"/>
</dbReference>
<proteinExistence type="predicted"/>